<name>A0A939DAP1_CLOAM</name>
<dbReference type="InterPro" id="IPR037914">
    <property type="entry name" value="SpoVT-AbrB_sf"/>
</dbReference>
<organism evidence="3 4">
    <name type="scientific">Clostridium aminobutyricum</name>
    <dbReference type="NCBI Taxonomy" id="33953"/>
    <lineage>
        <taxon>Bacteria</taxon>
        <taxon>Bacillati</taxon>
        <taxon>Bacillota</taxon>
        <taxon>Clostridia</taxon>
        <taxon>Eubacteriales</taxon>
        <taxon>Clostridiaceae</taxon>
        <taxon>Clostridium</taxon>
    </lineage>
</organism>
<dbReference type="InterPro" id="IPR007159">
    <property type="entry name" value="SpoVT-AbrB_dom"/>
</dbReference>
<protein>
    <submittedName>
        <fullName evidence="3">AbrB/MazE/SpoVT family DNA-binding domain-containing protein</fullName>
    </submittedName>
</protein>
<dbReference type="PANTHER" id="PTHR36432:SF1">
    <property type="entry name" value="STAGE V SPORULATION PROTEIN T"/>
    <property type="match status" value="1"/>
</dbReference>
<dbReference type="GO" id="GO:0003677">
    <property type="term" value="F:DNA binding"/>
    <property type="evidence" value="ECO:0007669"/>
    <property type="project" value="UniProtKB-UniRule"/>
</dbReference>
<dbReference type="Proteomes" id="UP000664545">
    <property type="component" value="Unassembled WGS sequence"/>
</dbReference>
<dbReference type="AlphaFoldDB" id="A0A939DAP1"/>
<dbReference type="SMART" id="SM00966">
    <property type="entry name" value="SpoVT_AbrB"/>
    <property type="match status" value="1"/>
</dbReference>
<keyword evidence="1 3" id="KW-0238">DNA-binding</keyword>
<dbReference type="NCBIfam" id="TIGR01439">
    <property type="entry name" value="lp_hng_hel_AbrB"/>
    <property type="match status" value="1"/>
</dbReference>
<keyword evidence="4" id="KW-1185">Reference proteome</keyword>
<dbReference type="SUPFAM" id="SSF89447">
    <property type="entry name" value="AbrB/MazE/MraZ-like"/>
    <property type="match status" value="1"/>
</dbReference>
<comment type="caution">
    <text evidence="3">The sequence shown here is derived from an EMBL/GenBank/DDBJ whole genome shotgun (WGS) entry which is preliminary data.</text>
</comment>
<proteinExistence type="predicted"/>
<evidence type="ECO:0000256" key="1">
    <source>
        <dbReference type="PROSITE-ProRule" id="PRU01076"/>
    </source>
</evidence>
<evidence type="ECO:0000259" key="2">
    <source>
        <dbReference type="PROSITE" id="PS51740"/>
    </source>
</evidence>
<dbReference type="Pfam" id="PF04014">
    <property type="entry name" value="MazE_antitoxin"/>
    <property type="match status" value="1"/>
</dbReference>
<evidence type="ECO:0000313" key="4">
    <source>
        <dbReference type="Proteomes" id="UP000664545"/>
    </source>
</evidence>
<sequence>MKATGIVRKIDDLGRIVIPMELRRTLDIDLKDPIEIFVDEDFILLKKYNPACCICGSMDELVNFNEKKICKNCIGEYKGEEK</sequence>
<dbReference type="EMBL" id="JAFJZZ010000008">
    <property type="protein sequence ID" value="MBN7774332.1"/>
    <property type="molecule type" value="Genomic_DNA"/>
</dbReference>
<dbReference type="RefSeq" id="WP_206583172.1">
    <property type="nucleotide sequence ID" value="NZ_JAFJZZ010000008.1"/>
</dbReference>
<accession>A0A939DAP1</accession>
<dbReference type="PANTHER" id="PTHR36432">
    <property type="match status" value="1"/>
</dbReference>
<dbReference type="InterPro" id="IPR052731">
    <property type="entry name" value="B_subtilis_Trans_State_Reg"/>
</dbReference>
<dbReference type="PROSITE" id="PS51740">
    <property type="entry name" value="SPOVT_ABRB"/>
    <property type="match status" value="1"/>
</dbReference>
<feature type="domain" description="SpoVT-AbrB" evidence="2">
    <location>
        <begin position="5"/>
        <end position="50"/>
    </location>
</feature>
<reference evidence="3" key="1">
    <citation type="submission" date="2021-02" db="EMBL/GenBank/DDBJ databases">
        <title>Abyssanaerobacter marinus gen.nov., sp., nov, anaerobic bacterium isolated from the Onnuri vent field of Indian Ocean and suggestion of Mogibacteriaceae fam. nov., and proposal of reclassification of ambiguous this family's genus member.</title>
        <authorList>
            <person name="Kim Y.J."/>
            <person name="Yang J.-A."/>
        </authorList>
    </citation>
    <scope>NUCLEOTIDE SEQUENCE</scope>
    <source>
        <strain evidence="3">DSM 2634</strain>
    </source>
</reference>
<gene>
    <name evidence="3" type="ORF">JYB65_13280</name>
</gene>
<evidence type="ECO:0000313" key="3">
    <source>
        <dbReference type="EMBL" id="MBN7774332.1"/>
    </source>
</evidence>
<dbReference type="Gene3D" id="2.10.260.10">
    <property type="match status" value="1"/>
</dbReference>